<comment type="caution">
    <text evidence="1">The sequence shown here is derived from an EMBL/GenBank/DDBJ whole genome shotgun (WGS) entry which is preliminary data.</text>
</comment>
<proteinExistence type="predicted"/>
<protein>
    <submittedName>
        <fullName evidence="1">Uncharacterized protein</fullName>
    </submittedName>
</protein>
<gene>
    <name evidence="1" type="ORF">CRN52_04660</name>
</gene>
<reference evidence="1 2" key="1">
    <citation type="journal article" date="2018" name="Front. Microbiol.">
        <title>Phylogeny of Vibrio vulnificus from the Analysis of the Core-Genome: Implications for Intra-Species Taxonomy.</title>
        <authorList>
            <person name="Roig F.J."/>
            <person name="Gonzalez-Candelas F."/>
            <person name="Sanjuan E."/>
            <person name="Fouz B."/>
            <person name="Feil E.J."/>
            <person name="Llorens C."/>
            <person name="Baker-Austin C."/>
            <person name="Oliver J.D."/>
            <person name="Danin-Poleg Y."/>
            <person name="Gibas C.J."/>
            <person name="Kashi Y."/>
            <person name="Gulig P.A."/>
            <person name="Morrison S.S."/>
            <person name="Amaro C."/>
        </authorList>
    </citation>
    <scope>NUCLEOTIDE SEQUENCE [LARGE SCALE GENOMIC DNA]</scope>
    <source>
        <strain evidence="1 2">CECT4608</strain>
    </source>
</reference>
<name>A0A2S3R6N4_VIBVL</name>
<organism evidence="1 2">
    <name type="scientific">Vibrio vulnificus</name>
    <dbReference type="NCBI Taxonomy" id="672"/>
    <lineage>
        <taxon>Bacteria</taxon>
        <taxon>Pseudomonadati</taxon>
        <taxon>Pseudomonadota</taxon>
        <taxon>Gammaproteobacteria</taxon>
        <taxon>Vibrionales</taxon>
        <taxon>Vibrionaceae</taxon>
        <taxon>Vibrio</taxon>
    </lineage>
</organism>
<evidence type="ECO:0000313" key="1">
    <source>
        <dbReference type="EMBL" id="POB49354.1"/>
    </source>
</evidence>
<dbReference type="Proteomes" id="UP000237466">
    <property type="component" value="Unassembled WGS sequence"/>
</dbReference>
<accession>A0A2S3R6N4</accession>
<dbReference type="AlphaFoldDB" id="A0A2S3R6N4"/>
<evidence type="ECO:0000313" key="2">
    <source>
        <dbReference type="Proteomes" id="UP000237466"/>
    </source>
</evidence>
<dbReference type="EMBL" id="PDGH01000049">
    <property type="protein sequence ID" value="POB49354.1"/>
    <property type="molecule type" value="Genomic_DNA"/>
</dbReference>
<sequence>MSFLLSFASRTASRDRLHIFTTNYDRLIEWAADMAGIRLMDRFVGSLNPIFRSSRIELDMHYNPPGIRGEPRYLEGLARYTKLHGSLDWSYKNRHVRKVAVPFGAPSFEPYFLEPTNCLIFPNAAKDRETSEFPYVELFRDFAAATCRPNTVLVCYGYGFGDEHINRVIEDMLSIPSTHLVIISIDNPGNRISNFYERVGRSDQISLMIGFPFAEITNLVDTFLPKPAIDLTTQKVQEIITSRGWDKKTSKEDLSDDSNQLGELI</sequence>
<dbReference type="Pfam" id="PF13289">
    <property type="entry name" value="SIR2_2"/>
    <property type="match status" value="1"/>
</dbReference>